<protein>
    <recommendedName>
        <fullName evidence="4">DUF536 domain-containing protein</fullName>
    </recommendedName>
</protein>
<accession>A0AAX3N9E1</accession>
<proteinExistence type="predicted"/>
<dbReference type="AlphaFoldDB" id="A0AAX3N9E1"/>
<sequence length="147" mass="17610">MDYKELSNELGKSISTLKRWKKKVEELSDYKFQEQKLLIGRGKKYQVVPIFTEEEVNKFKKVEELIIDKGQDGSIIEVWGNSKTQFEQKIQDKLMKLSRNVFQNKKEIEMRICQLKKENQLLNQEILELKKEIKSLKENNKRRGLFK</sequence>
<evidence type="ECO:0000256" key="1">
    <source>
        <dbReference type="SAM" id="Coils"/>
    </source>
</evidence>
<gene>
    <name evidence="2" type="ORF">PWF74_07080</name>
</gene>
<dbReference type="Proteomes" id="UP001217324">
    <property type="component" value="Chromosome"/>
</dbReference>
<dbReference type="EMBL" id="CP118627">
    <property type="protein sequence ID" value="WEA13298.1"/>
    <property type="molecule type" value="Genomic_DNA"/>
</dbReference>
<evidence type="ECO:0000313" key="3">
    <source>
        <dbReference type="Proteomes" id="UP001217324"/>
    </source>
</evidence>
<organism evidence="2 3">
    <name type="scientific">Lactococcus garvieae</name>
    <dbReference type="NCBI Taxonomy" id="1363"/>
    <lineage>
        <taxon>Bacteria</taxon>
        <taxon>Bacillati</taxon>
        <taxon>Bacillota</taxon>
        <taxon>Bacilli</taxon>
        <taxon>Lactobacillales</taxon>
        <taxon>Streptococcaceae</taxon>
        <taxon>Lactococcus</taxon>
    </lineage>
</organism>
<feature type="coiled-coil region" evidence="1">
    <location>
        <begin position="112"/>
        <end position="139"/>
    </location>
</feature>
<name>A0AAX3N9E1_9LACT</name>
<evidence type="ECO:0008006" key="4">
    <source>
        <dbReference type="Google" id="ProtNLM"/>
    </source>
</evidence>
<dbReference type="RefSeq" id="WP_274978328.1">
    <property type="nucleotide sequence ID" value="NZ_CP118627.1"/>
</dbReference>
<reference evidence="2" key="1">
    <citation type="submission" date="2023-02" db="EMBL/GenBank/DDBJ databases">
        <title>Comparative genomics and fermentation flavor characterization of five lactic acid bacteria reveal flavor biosynthesis metabolic pathways in fermented muskmelon puree.</title>
        <authorList>
            <person name="Yuan L."/>
            <person name="Li M."/>
            <person name="Xu X."/>
            <person name="Lao F."/>
            <person name="Wu J."/>
        </authorList>
    </citation>
    <scope>NUCLEOTIDE SEQUENCE</scope>
    <source>
        <strain evidence="2">Pa-2</strain>
    </source>
</reference>
<evidence type="ECO:0000313" key="2">
    <source>
        <dbReference type="EMBL" id="WEA13298.1"/>
    </source>
</evidence>
<keyword evidence="1" id="KW-0175">Coiled coil</keyword>